<keyword evidence="1" id="KW-1133">Transmembrane helix</keyword>
<feature type="transmembrane region" description="Helical" evidence="1">
    <location>
        <begin position="81"/>
        <end position="99"/>
    </location>
</feature>
<name>A0ABR4KYE8_9EURO</name>
<feature type="transmembrane region" description="Helical" evidence="1">
    <location>
        <begin position="55"/>
        <end position="75"/>
    </location>
</feature>
<sequence>MLTEVSFQSPSRIGTHWLASNLIILVVALPSLVGSMRLHVLPQSSTGARKTGMWLLLRILASYALMLSLIASNVAGTTKKLTATLLSSVILCVGNIVGLV</sequence>
<accession>A0ABR4KYE8</accession>
<evidence type="ECO:0000313" key="3">
    <source>
        <dbReference type="Proteomes" id="UP001610446"/>
    </source>
</evidence>
<keyword evidence="1" id="KW-0472">Membrane</keyword>
<keyword evidence="3" id="KW-1185">Reference proteome</keyword>
<evidence type="ECO:0000256" key="1">
    <source>
        <dbReference type="SAM" id="Phobius"/>
    </source>
</evidence>
<proteinExistence type="predicted"/>
<comment type="caution">
    <text evidence="2">The sequence shown here is derived from an EMBL/GenBank/DDBJ whole genome shotgun (WGS) entry which is preliminary data.</text>
</comment>
<protein>
    <submittedName>
        <fullName evidence="2">Uncharacterized protein</fullName>
    </submittedName>
</protein>
<reference evidence="2 3" key="1">
    <citation type="submission" date="2024-07" db="EMBL/GenBank/DDBJ databases">
        <title>Section-level genome sequencing and comparative genomics of Aspergillus sections Usti and Cavernicolus.</title>
        <authorList>
            <consortium name="Lawrence Berkeley National Laboratory"/>
            <person name="Nybo J.L."/>
            <person name="Vesth T.C."/>
            <person name="Theobald S."/>
            <person name="Frisvad J.C."/>
            <person name="Larsen T.O."/>
            <person name="Kjaerboelling I."/>
            <person name="Rothschild-Mancinelli K."/>
            <person name="Lyhne E.K."/>
            <person name="Kogle M.E."/>
            <person name="Barry K."/>
            <person name="Clum A."/>
            <person name="Na H."/>
            <person name="Ledsgaard L."/>
            <person name="Lin J."/>
            <person name="Lipzen A."/>
            <person name="Kuo A."/>
            <person name="Riley R."/>
            <person name="Mondo S."/>
            <person name="Labutti K."/>
            <person name="Haridas S."/>
            <person name="Pangalinan J."/>
            <person name="Salamov A.A."/>
            <person name="Simmons B.A."/>
            <person name="Magnuson J.K."/>
            <person name="Chen J."/>
            <person name="Drula E."/>
            <person name="Henrissat B."/>
            <person name="Wiebenga A."/>
            <person name="Lubbers R.J."/>
            <person name="Gomes A.C."/>
            <person name="Makela M.R."/>
            <person name="Stajich J."/>
            <person name="Grigoriev I.V."/>
            <person name="Mortensen U.H."/>
            <person name="De Vries R.P."/>
            <person name="Baker S.E."/>
            <person name="Andersen M.R."/>
        </authorList>
    </citation>
    <scope>NUCLEOTIDE SEQUENCE [LARGE SCALE GENOMIC DNA]</scope>
    <source>
        <strain evidence="2 3">CBS 123904</strain>
    </source>
</reference>
<keyword evidence="1" id="KW-0812">Transmembrane</keyword>
<feature type="transmembrane region" description="Helical" evidence="1">
    <location>
        <begin position="15"/>
        <end position="34"/>
    </location>
</feature>
<gene>
    <name evidence="2" type="ORF">BJY01DRAFT_202574</name>
</gene>
<organism evidence="2 3">
    <name type="scientific">Aspergillus pseudoustus</name>
    <dbReference type="NCBI Taxonomy" id="1810923"/>
    <lineage>
        <taxon>Eukaryota</taxon>
        <taxon>Fungi</taxon>
        <taxon>Dikarya</taxon>
        <taxon>Ascomycota</taxon>
        <taxon>Pezizomycotina</taxon>
        <taxon>Eurotiomycetes</taxon>
        <taxon>Eurotiomycetidae</taxon>
        <taxon>Eurotiales</taxon>
        <taxon>Aspergillaceae</taxon>
        <taxon>Aspergillus</taxon>
        <taxon>Aspergillus subgen. Nidulantes</taxon>
    </lineage>
</organism>
<dbReference type="Proteomes" id="UP001610446">
    <property type="component" value="Unassembled WGS sequence"/>
</dbReference>
<evidence type="ECO:0000313" key="2">
    <source>
        <dbReference type="EMBL" id="KAL2857300.1"/>
    </source>
</evidence>
<dbReference type="EMBL" id="JBFXLU010000004">
    <property type="protein sequence ID" value="KAL2857300.1"/>
    <property type="molecule type" value="Genomic_DNA"/>
</dbReference>